<dbReference type="Proteomes" id="UP000321577">
    <property type="component" value="Unassembled WGS sequence"/>
</dbReference>
<evidence type="ECO:0000313" key="2">
    <source>
        <dbReference type="EMBL" id="GEP42652.1"/>
    </source>
</evidence>
<name>A0A512M7D5_9BACT</name>
<dbReference type="EMBL" id="BKAG01000011">
    <property type="protein sequence ID" value="GEP42652.1"/>
    <property type="molecule type" value="Genomic_DNA"/>
</dbReference>
<proteinExistence type="predicted"/>
<dbReference type="RefSeq" id="WP_170266699.1">
    <property type="nucleotide sequence ID" value="NZ_BKAG01000011.1"/>
</dbReference>
<dbReference type="AlphaFoldDB" id="A0A512M7D5"/>
<evidence type="ECO:0000313" key="3">
    <source>
        <dbReference type="Proteomes" id="UP000321577"/>
    </source>
</evidence>
<feature type="domain" description="DUF6916" evidence="1">
    <location>
        <begin position="59"/>
        <end position="151"/>
    </location>
</feature>
<comment type="caution">
    <text evidence="2">The sequence shown here is derived from an EMBL/GenBank/DDBJ whole genome shotgun (WGS) entry which is preliminary data.</text>
</comment>
<evidence type="ECO:0000259" key="1">
    <source>
        <dbReference type="Pfam" id="PF21880"/>
    </source>
</evidence>
<sequence>MILAGLGVGLGGTLAGVLGWQWAKGRTFFAKAPLSSRHTSPVAPAEDLDPAKPAHYIREWFEPHLNTHFQLKVGALTAATMKLTEISPAKVVNNHDKLVSYTTFSLTFTGPKSLPEDSQIYRVEHPELGAMDLFLTSVGRYPTERHLEAIFTQRI</sequence>
<accession>A0A512M7D5</accession>
<dbReference type="InterPro" id="IPR054209">
    <property type="entry name" value="DUF6916"/>
</dbReference>
<gene>
    <name evidence="2" type="ORF">BGE01nite_19430</name>
</gene>
<reference evidence="2 3" key="1">
    <citation type="submission" date="2019-07" db="EMBL/GenBank/DDBJ databases">
        <title>Whole genome shotgun sequence of Brevifollis gellanilyticus NBRC 108608.</title>
        <authorList>
            <person name="Hosoyama A."/>
            <person name="Uohara A."/>
            <person name="Ohji S."/>
            <person name="Ichikawa N."/>
        </authorList>
    </citation>
    <scope>NUCLEOTIDE SEQUENCE [LARGE SCALE GENOMIC DNA]</scope>
    <source>
        <strain evidence="2 3">NBRC 108608</strain>
    </source>
</reference>
<organism evidence="2 3">
    <name type="scientific">Brevifollis gellanilyticus</name>
    <dbReference type="NCBI Taxonomy" id="748831"/>
    <lineage>
        <taxon>Bacteria</taxon>
        <taxon>Pseudomonadati</taxon>
        <taxon>Verrucomicrobiota</taxon>
        <taxon>Verrucomicrobiia</taxon>
        <taxon>Verrucomicrobiales</taxon>
        <taxon>Verrucomicrobiaceae</taxon>
    </lineage>
</organism>
<keyword evidence="3" id="KW-1185">Reference proteome</keyword>
<protein>
    <recommendedName>
        <fullName evidence="1">DUF6916 domain-containing protein</fullName>
    </recommendedName>
</protein>
<dbReference type="Pfam" id="PF21880">
    <property type="entry name" value="DUF6916"/>
    <property type="match status" value="1"/>
</dbReference>